<gene>
    <name evidence="3" type="primary">scpA</name>
    <name evidence="4" type="ORF">H8S07_00405</name>
</gene>
<keyword evidence="3" id="KW-0132">Cell division</keyword>
<dbReference type="InterPro" id="IPR003768">
    <property type="entry name" value="ScpA"/>
</dbReference>
<evidence type="ECO:0000256" key="1">
    <source>
        <dbReference type="ARBA" id="ARBA00022829"/>
    </source>
</evidence>
<protein>
    <recommendedName>
        <fullName evidence="2 3">Segregation and condensation protein A</fullName>
    </recommendedName>
</protein>
<evidence type="ECO:0000313" key="4">
    <source>
        <dbReference type="EMBL" id="MBC5663750.1"/>
    </source>
</evidence>
<keyword evidence="3" id="KW-0131">Cell cycle</keyword>
<dbReference type="PANTHER" id="PTHR33969">
    <property type="entry name" value="SEGREGATION AND CONDENSATION PROTEIN A"/>
    <property type="match status" value="1"/>
</dbReference>
<organism evidence="4 5">
    <name type="scientific">Dorea hominis</name>
    <dbReference type="NCBI Taxonomy" id="2763040"/>
    <lineage>
        <taxon>Bacteria</taxon>
        <taxon>Bacillati</taxon>
        <taxon>Bacillota</taxon>
        <taxon>Clostridia</taxon>
        <taxon>Lachnospirales</taxon>
        <taxon>Lachnospiraceae</taxon>
        <taxon>Dorea</taxon>
    </lineage>
</organism>
<reference evidence="4 5" key="1">
    <citation type="submission" date="2020-08" db="EMBL/GenBank/DDBJ databases">
        <title>Genome public.</title>
        <authorList>
            <person name="Liu C."/>
            <person name="Sun Q."/>
        </authorList>
    </citation>
    <scope>NUCLEOTIDE SEQUENCE [LARGE SCALE GENOMIC DNA]</scope>
    <source>
        <strain evidence="4 5">NSJ-36</strain>
    </source>
</reference>
<dbReference type="RefSeq" id="WP_021860530.1">
    <property type="nucleotide sequence ID" value="NZ_JACOOY010000001.1"/>
</dbReference>
<comment type="similarity">
    <text evidence="3">Belongs to the ScpA family.</text>
</comment>
<evidence type="ECO:0000313" key="5">
    <source>
        <dbReference type="Proteomes" id="UP000647235"/>
    </source>
</evidence>
<evidence type="ECO:0000256" key="2">
    <source>
        <dbReference type="ARBA" id="ARBA00044777"/>
    </source>
</evidence>
<keyword evidence="5" id="KW-1185">Reference proteome</keyword>
<dbReference type="Proteomes" id="UP000647235">
    <property type="component" value="Unassembled WGS sequence"/>
</dbReference>
<proteinExistence type="inferred from homology"/>
<name>A0ABR7ET87_9FIRM</name>
<comment type="function">
    <text evidence="3">Participates in chromosomal partition during cell division. May act via the formation of a condensin-like complex containing Smc and ScpB that pull DNA away from mid-cell into both cell halves.</text>
</comment>
<keyword evidence="3" id="KW-0963">Cytoplasm</keyword>
<evidence type="ECO:0000256" key="3">
    <source>
        <dbReference type="HAMAP-Rule" id="MF_01805"/>
    </source>
</evidence>
<keyword evidence="1 3" id="KW-0159">Chromosome partition</keyword>
<comment type="subcellular location">
    <subcellularLocation>
        <location evidence="3">Cytoplasm</location>
    </subcellularLocation>
    <text evidence="3">Associated with two foci at the outer edges of the nucleoid region in young cells, and at four foci within both cell halves in older cells.</text>
</comment>
<comment type="subunit">
    <text evidence="3">Component of a cohesin-like complex composed of ScpA, ScpB and the Smc homodimer, in which ScpA and ScpB bind to the head domain of Smc. The presence of the three proteins is required for the association of the complex with DNA.</text>
</comment>
<dbReference type="PANTHER" id="PTHR33969:SF2">
    <property type="entry name" value="SEGREGATION AND CONDENSATION PROTEIN A"/>
    <property type="match status" value="1"/>
</dbReference>
<sequence length="258" mass="30127">MGIPVKLQVFEGPLDLLLHLIDKNKIDIYDIPIVEITNQYMDYIKAMEREDLNIMSEFLVMAATLLDIKCRMLLPKEVTEDGEEEDPRQELVEQLLEYKMYKFMSYELKDRETDSEGILYKEATIPEEVMEYVEPVDLDKLLGDLTLAKLNRIFKDVMRRQVDKVDPVRSKFGKIEKEEVTLTDKLGYVYEYAKEHRNFSFRSLLTKQSSKTQVVVTFLAILQMMKEGQISISQEQPFDDILITSHVGEERYGDSGDQ</sequence>
<comment type="caution">
    <text evidence="4">The sequence shown here is derived from an EMBL/GenBank/DDBJ whole genome shotgun (WGS) entry which is preliminary data.</text>
</comment>
<dbReference type="EMBL" id="JACOOY010000001">
    <property type="protein sequence ID" value="MBC5663750.1"/>
    <property type="molecule type" value="Genomic_DNA"/>
</dbReference>
<dbReference type="HAMAP" id="MF_01805">
    <property type="entry name" value="ScpA"/>
    <property type="match status" value="1"/>
</dbReference>
<dbReference type="InterPro" id="IPR023093">
    <property type="entry name" value="ScpA-like_C"/>
</dbReference>
<accession>A0ABR7ET87</accession>
<dbReference type="Gene3D" id="1.10.10.580">
    <property type="entry name" value="Structural maintenance of chromosome 1. Chain E"/>
    <property type="match status" value="1"/>
</dbReference>
<dbReference type="Pfam" id="PF02616">
    <property type="entry name" value="SMC_ScpA"/>
    <property type="match status" value="1"/>
</dbReference>
<dbReference type="Gene3D" id="6.10.250.2410">
    <property type="match status" value="1"/>
</dbReference>